<dbReference type="EMBL" id="BDIP01002373">
    <property type="protein sequence ID" value="GIQ86198.1"/>
    <property type="molecule type" value="Genomic_DNA"/>
</dbReference>
<dbReference type="OrthoDB" id="8879391at2759"/>
<keyword evidence="2" id="KW-0813">Transport</keyword>
<evidence type="ECO:0000256" key="2">
    <source>
        <dbReference type="ARBA" id="ARBA00022448"/>
    </source>
</evidence>
<keyword evidence="4 11" id="KW-0812">Transmembrane</keyword>
<feature type="transmembrane region" description="Helical" evidence="11">
    <location>
        <begin position="141"/>
        <end position="166"/>
    </location>
</feature>
<dbReference type="Proteomes" id="UP000265618">
    <property type="component" value="Unassembled WGS sequence"/>
</dbReference>
<dbReference type="GO" id="GO:0016020">
    <property type="term" value="C:membrane"/>
    <property type="evidence" value="ECO:0007669"/>
    <property type="project" value="UniProtKB-SubCell"/>
</dbReference>
<evidence type="ECO:0000313" key="13">
    <source>
        <dbReference type="EMBL" id="GIQ86198.1"/>
    </source>
</evidence>
<dbReference type="PANTHER" id="PTHR10027">
    <property type="entry name" value="CALCIUM-ACTIVATED POTASSIUM CHANNEL ALPHA CHAIN"/>
    <property type="match status" value="1"/>
</dbReference>
<evidence type="ECO:0000256" key="1">
    <source>
        <dbReference type="ARBA" id="ARBA00004141"/>
    </source>
</evidence>
<dbReference type="Pfam" id="PF07885">
    <property type="entry name" value="Ion_trans_2"/>
    <property type="match status" value="1"/>
</dbReference>
<evidence type="ECO:0000256" key="4">
    <source>
        <dbReference type="ARBA" id="ARBA00022692"/>
    </source>
</evidence>
<feature type="transmembrane region" description="Helical" evidence="11">
    <location>
        <begin position="50"/>
        <end position="72"/>
    </location>
</feature>
<keyword evidence="6" id="KW-0630">Potassium</keyword>
<keyword evidence="14" id="KW-1185">Reference proteome</keyword>
<comment type="caution">
    <text evidence="13">The sequence shown here is derived from an EMBL/GenBank/DDBJ whole genome shotgun (WGS) entry which is preliminary data.</text>
</comment>
<dbReference type="GO" id="GO:0005267">
    <property type="term" value="F:potassium channel activity"/>
    <property type="evidence" value="ECO:0007669"/>
    <property type="project" value="UniProtKB-KW"/>
</dbReference>
<keyword evidence="8" id="KW-0406">Ion transport</keyword>
<dbReference type="PANTHER" id="PTHR10027:SF10">
    <property type="entry name" value="SLOWPOKE 2, ISOFORM D"/>
    <property type="match status" value="1"/>
</dbReference>
<evidence type="ECO:0000256" key="10">
    <source>
        <dbReference type="ARBA" id="ARBA00023303"/>
    </source>
</evidence>
<feature type="domain" description="Potassium channel" evidence="12">
    <location>
        <begin position="155"/>
        <end position="224"/>
    </location>
</feature>
<keyword evidence="5" id="KW-0631">Potassium channel</keyword>
<dbReference type="InterPro" id="IPR047871">
    <property type="entry name" value="K_chnl_Slo-like"/>
</dbReference>
<keyword evidence="9 11" id="KW-0472">Membrane</keyword>
<evidence type="ECO:0000259" key="12">
    <source>
        <dbReference type="Pfam" id="PF07885"/>
    </source>
</evidence>
<evidence type="ECO:0000256" key="9">
    <source>
        <dbReference type="ARBA" id="ARBA00023136"/>
    </source>
</evidence>
<protein>
    <submittedName>
        <fullName evidence="13">Calcium-activated potassium channel Slo</fullName>
    </submittedName>
</protein>
<keyword evidence="7 11" id="KW-1133">Transmembrane helix</keyword>
<feature type="transmembrane region" description="Helical" evidence="11">
    <location>
        <begin position="84"/>
        <end position="102"/>
    </location>
</feature>
<evidence type="ECO:0000256" key="11">
    <source>
        <dbReference type="SAM" id="Phobius"/>
    </source>
</evidence>
<proteinExistence type="predicted"/>
<dbReference type="SUPFAM" id="SSF81324">
    <property type="entry name" value="Voltage-gated potassium channels"/>
    <property type="match status" value="1"/>
</dbReference>
<organism evidence="13 14">
    <name type="scientific">Kipferlia bialata</name>
    <dbReference type="NCBI Taxonomy" id="797122"/>
    <lineage>
        <taxon>Eukaryota</taxon>
        <taxon>Metamonada</taxon>
        <taxon>Carpediemonas-like organisms</taxon>
        <taxon>Kipferlia</taxon>
    </lineage>
</organism>
<gene>
    <name evidence="13" type="ORF">KIPB_008004</name>
</gene>
<evidence type="ECO:0000256" key="6">
    <source>
        <dbReference type="ARBA" id="ARBA00022958"/>
    </source>
</evidence>
<feature type="transmembrane region" description="Helical" evidence="11">
    <location>
        <begin position="207"/>
        <end position="227"/>
    </location>
</feature>
<accession>A0A9K3D1S4</accession>
<comment type="subcellular location">
    <subcellularLocation>
        <location evidence="1">Membrane</location>
        <topology evidence="1">Multi-pass membrane protein</topology>
    </subcellularLocation>
</comment>
<keyword evidence="10 13" id="KW-0407">Ion channel</keyword>
<evidence type="ECO:0000313" key="14">
    <source>
        <dbReference type="Proteomes" id="UP000265618"/>
    </source>
</evidence>
<keyword evidence="3" id="KW-0633">Potassium transport</keyword>
<evidence type="ECO:0000256" key="5">
    <source>
        <dbReference type="ARBA" id="ARBA00022826"/>
    </source>
</evidence>
<sequence length="430" mass="47412">LQHLVRVARKTVKAKDVVMSTLSILHVAILLRWYHYLLLGKDDMFDFNEAFYGLVQLLLSFVFMFDFGVSLISSPDVSLEARSAFSVINLITSVTPLLHFIFDAKFQYADIKVDPLAALRSIRVIQAIRETLHRSSHSENFVIQFMYTIAIAISAFTVAACMFISVEATDRDDMTLSDVYYFLFISLTTVGYGDYSPQTIEGRWTVVAFVGVSLILLPYEITALISISKRTLSAASRLQTARDRVYVLGTPSLYTFEWFRTRMLYSRMRKNDIRHIFCAPENETGQDLREFFSAKHIRAHLEYVSVEPAKGTSLSKIRLPTASGVIVLSESAGSTPVYSRDGLATIRAASASKLLPPQTPMVLGCRTRASAEAAATLLTGCSRACCAPGLFPMGAKRTNLVVCSAETIQGVLLAGSAAYPGLSVSATTQP</sequence>
<evidence type="ECO:0000256" key="8">
    <source>
        <dbReference type="ARBA" id="ARBA00023065"/>
    </source>
</evidence>
<evidence type="ECO:0000256" key="3">
    <source>
        <dbReference type="ARBA" id="ARBA00022538"/>
    </source>
</evidence>
<reference evidence="13 14" key="1">
    <citation type="journal article" date="2018" name="PLoS ONE">
        <title>The draft genome of Kipferlia bialata reveals reductive genome evolution in fornicate parasites.</title>
        <authorList>
            <person name="Tanifuji G."/>
            <person name="Takabayashi S."/>
            <person name="Kume K."/>
            <person name="Takagi M."/>
            <person name="Nakayama T."/>
            <person name="Kamikawa R."/>
            <person name="Inagaki Y."/>
            <person name="Hashimoto T."/>
        </authorList>
    </citation>
    <scope>NUCLEOTIDE SEQUENCE [LARGE SCALE GENOMIC DNA]</scope>
    <source>
        <strain evidence="13">NY0173</strain>
    </source>
</reference>
<dbReference type="Gene3D" id="1.10.287.70">
    <property type="match status" value="1"/>
</dbReference>
<feature type="transmembrane region" description="Helical" evidence="11">
    <location>
        <begin position="17"/>
        <end position="38"/>
    </location>
</feature>
<evidence type="ECO:0000256" key="7">
    <source>
        <dbReference type="ARBA" id="ARBA00022989"/>
    </source>
</evidence>
<feature type="non-terminal residue" evidence="13">
    <location>
        <position position="1"/>
    </location>
</feature>
<dbReference type="InterPro" id="IPR013099">
    <property type="entry name" value="K_chnl_dom"/>
</dbReference>
<name>A0A9K3D1S4_9EUKA</name>
<feature type="transmembrane region" description="Helical" evidence="11">
    <location>
        <begin position="178"/>
        <end position="195"/>
    </location>
</feature>
<dbReference type="AlphaFoldDB" id="A0A9K3D1S4"/>